<feature type="transmembrane region" description="Helical" evidence="6">
    <location>
        <begin position="260"/>
        <end position="285"/>
    </location>
</feature>
<feature type="transmembrane region" description="Helical" evidence="6">
    <location>
        <begin position="422"/>
        <end position="439"/>
    </location>
</feature>
<dbReference type="Pfam" id="PF02133">
    <property type="entry name" value="Transp_cyt_pur"/>
    <property type="match status" value="1"/>
</dbReference>
<dbReference type="PANTHER" id="PTHR30569">
    <property type="entry name" value="CYTOSINE TRANSPORTER CODB"/>
    <property type="match status" value="1"/>
</dbReference>
<feature type="transmembrane region" description="Helical" evidence="6">
    <location>
        <begin position="381"/>
        <end position="402"/>
    </location>
</feature>
<accession>A0ABM7U171</accession>
<dbReference type="InterPro" id="IPR030191">
    <property type="entry name" value="CodB"/>
</dbReference>
<dbReference type="InterPro" id="IPR001248">
    <property type="entry name" value="Pur-cyt_permease"/>
</dbReference>
<feature type="transmembrane region" description="Helical" evidence="6">
    <location>
        <begin position="27"/>
        <end position="52"/>
    </location>
</feature>
<gene>
    <name evidence="7" type="ORF">PTKU64_86010</name>
</gene>
<feature type="transmembrane region" description="Helical" evidence="6">
    <location>
        <begin position="168"/>
        <end position="186"/>
    </location>
</feature>
<dbReference type="Gene3D" id="1.10.4160.10">
    <property type="entry name" value="Hydantoin permease"/>
    <property type="match status" value="1"/>
</dbReference>
<proteinExistence type="inferred from homology"/>
<dbReference type="PANTHER" id="PTHR30569:SF0">
    <property type="entry name" value="CYTOSINE PERMEASE"/>
    <property type="match status" value="1"/>
</dbReference>
<evidence type="ECO:0000256" key="2">
    <source>
        <dbReference type="ARBA" id="ARBA00008974"/>
    </source>
</evidence>
<reference evidence="7 8" key="1">
    <citation type="journal article" date="2022" name="Front. Microbiol.">
        <title>Identification and characterization of a novel class of self-sufficient cytochrome P450 hydroxylase involved in cyclohexanecarboxylate degradation in Paraburkholderia terrae strain KU-64.</title>
        <authorList>
            <person name="Yamamoto T."/>
            <person name="Hasegawa Y."/>
            <person name="Iwaki H."/>
        </authorList>
    </citation>
    <scope>NUCLEOTIDE SEQUENCE [LARGE SCALE GENOMIC DNA]</scope>
    <source>
        <strain evidence="7 8">KU-64</strain>
    </source>
</reference>
<dbReference type="Proteomes" id="UP001319874">
    <property type="component" value="Chromosome 4"/>
</dbReference>
<evidence type="ECO:0000256" key="1">
    <source>
        <dbReference type="ARBA" id="ARBA00004141"/>
    </source>
</evidence>
<keyword evidence="8" id="KW-1185">Reference proteome</keyword>
<evidence type="ECO:0000313" key="7">
    <source>
        <dbReference type="EMBL" id="BCZ84926.1"/>
    </source>
</evidence>
<evidence type="ECO:0000256" key="6">
    <source>
        <dbReference type="SAM" id="Phobius"/>
    </source>
</evidence>
<dbReference type="EMBL" id="AP024958">
    <property type="protein sequence ID" value="BCZ84926.1"/>
    <property type="molecule type" value="Genomic_DNA"/>
</dbReference>
<feature type="transmembrane region" description="Helical" evidence="6">
    <location>
        <begin position="58"/>
        <end position="82"/>
    </location>
</feature>
<evidence type="ECO:0000256" key="4">
    <source>
        <dbReference type="ARBA" id="ARBA00022989"/>
    </source>
</evidence>
<keyword evidence="5 6" id="KW-0472">Membrane</keyword>
<evidence type="ECO:0000256" key="5">
    <source>
        <dbReference type="ARBA" id="ARBA00023136"/>
    </source>
</evidence>
<name>A0ABM7U171_9BURK</name>
<dbReference type="RefSeq" id="WP_229517060.1">
    <property type="nucleotide sequence ID" value="NZ_AP024958.1"/>
</dbReference>
<evidence type="ECO:0000313" key="8">
    <source>
        <dbReference type="Proteomes" id="UP001319874"/>
    </source>
</evidence>
<comment type="subcellular location">
    <subcellularLocation>
        <location evidence="1">Membrane</location>
        <topology evidence="1">Multi-pass membrane protein</topology>
    </subcellularLocation>
</comment>
<feature type="transmembrane region" description="Helical" evidence="6">
    <location>
        <begin position="103"/>
        <end position="130"/>
    </location>
</feature>
<evidence type="ECO:0000256" key="3">
    <source>
        <dbReference type="ARBA" id="ARBA00022692"/>
    </source>
</evidence>
<protein>
    <submittedName>
        <fullName evidence="7">Cytosine permease</fullName>
    </submittedName>
</protein>
<organism evidence="7 8">
    <name type="scientific">Paraburkholderia terrae</name>
    <dbReference type="NCBI Taxonomy" id="311230"/>
    <lineage>
        <taxon>Bacteria</taxon>
        <taxon>Pseudomonadati</taxon>
        <taxon>Pseudomonadota</taxon>
        <taxon>Betaproteobacteria</taxon>
        <taxon>Burkholderiales</taxon>
        <taxon>Burkholderiaceae</taxon>
        <taxon>Paraburkholderia</taxon>
    </lineage>
</organism>
<feature type="transmembrane region" description="Helical" evidence="6">
    <location>
        <begin position="445"/>
        <end position="465"/>
    </location>
</feature>
<feature type="transmembrane region" description="Helical" evidence="6">
    <location>
        <begin position="142"/>
        <end position="161"/>
    </location>
</feature>
<feature type="transmembrane region" description="Helical" evidence="6">
    <location>
        <begin position="305"/>
        <end position="325"/>
    </location>
</feature>
<keyword evidence="3 6" id="KW-0812">Transmembrane</keyword>
<sequence>MNNTSIAESRAEDHALNSVPDAERKGWVALSWTTTGLVTGLVQLFLGALITFVAGFKVALAAGVLVTAVGALMGWGCGHIAYRSGLSSTVLSRKFGFGHKGSIVSSVIFAFMIIGFLAIENALLYSGFVFYFHLHDTITTRIMVYGLMTVAWVLLTAYGFNLVARVSTYTLAAFLVVLAYITYLVVSGSSESLSTVASFPSQFPAAALQGMGITSEWGKFIFAVNMLIGSAGALALVDADIGRYAKRSRDIGIAALFGNLAMDIFMLALGGIIMHAGAAQLIAYYQSNGMSLEAAQQASLAGPDSITAAFIVFSGGLGALLMVLAQSKTQVLNTYSASLSLSNLADVLSGWRPGRIVFVVVANIIGLVMLYGKLLSLVNSYVTLLGVLTTAFASVIIGDYFIVRPQQRKQGTEPKTVDACNWAGVATTVIAFVLSHWVLNTIVPIEFVTTVTVCLIVYPVLRLWVLRPSLSLVAGGPQGA</sequence>
<feature type="transmembrane region" description="Helical" evidence="6">
    <location>
        <begin position="356"/>
        <end position="375"/>
    </location>
</feature>
<feature type="transmembrane region" description="Helical" evidence="6">
    <location>
        <begin position="220"/>
        <end position="239"/>
    </location>
</feature>
<comment type="similarity">
    <text evidence="2">Belongs to the purine-cytosine permease (2.A.39) family.</text>
</comment>
<keyword evidence="4 6" id="KW-1133">Transmembrane helix</keyword>